<evidence type="ECO:0000256" key="2">
    <source>
        <dbReference type="ARBA" id="ARBA00005297"/>
    </source>
</evidence>
<dbReference type="GO" id="GO:0008909">
    <property type="term" value="F:isochorismate synthase activity"/>
    <property type="evidence" value="ECO:0007669"/>
    <property type="project" value="UniProtKB-EC"/>
</dbReference>
<dbReference type="PANTHER" id="PTHR42839">
    <property type="entry name" value="ISOCHORISMATE SYNTHASE ENTC"/>
    <property type="match status" value="1"/>
</dbReference>
<dbReference type="Pfam" id="PF00425">
    <property type="entry name" value="Chorismate_bind"/>
    <property type="match status" value="1"/>
</dbReference>
<dbReference type="InterPro" id="IPR015890">
    <property type="entry name" value="Chorismate_C"/>
</dbReference>
<comment type="similarity">
    <text evidence="2">Belongs to the isochorismate synthase family.</text>
</comment>
<evidence type="ECO:0000256" key="5">
    <source>
        <dbReference type="ARBA" id="ARBA00041564"/>
    </source>
</evidence>
<dbReference type="SUPFAM" id="SSF56322">
    <property type="entry name" value="ADC synthase"/>
    <property type="match status" value="1"/>
</dbReference>
<gene>
    <name evidence="7" type="ORF">AOZ06_03495</name>
</gene>
<protein>
    <recommendedName>
        <fullName evidence="3">isochorismate synthase</fullName>
        <ecNumber evidence="3">5.4.4.2</ecNumber>
    </recommendedName>
    <alternativeName>
        <fullName evidence="5">Isochorismate mutase</fullName>
    </alternativeName>
</protein>
<sequence>MDVELTDQYRPGAFLFATPERALLADQPRHVLSEKDSDALSVQVSDALAEYGGIAVGALPYDNTGEAHVLLPTSVTWSGPIRPGTHQAALPPGHQVTPEPLPQEYERQVAKALTLLETGELGKVVLARTLRIDLDGPVDMRRVLASLAAMNTHGYTVATPLPTPGVTLVSASPELLVRRTGTEFVSRPLAGSQPRGKDPVEDRANAQRLLASRKDHDEHRWVVEAEVEALRPFCRRLDVPRTPSLLSTPSVWHLATKITGELADPAVTALTLAAALHPTPAVCGSPTSAARGAIAQLESFDRGFYTGAVGWVDAAGDGEWAVAIRSADVTDRSLRLYAGAGIVDGSVPGLELAETSAKFQTLLRGMGLDLTL</sequence>
<evidence type="ECO:0000313" key="8">
    <source>
        <dbReference type="Proteomes" id="UP000063699"/>
    </source>
</evidence>
<dbReference type="InterPro" id="IPR005801">
    <property type="entry name" value="ADC_synthase"/>
</dbReference>
<dbReference type="EC" id="5.4.4.2" evidence="3"/>
<reference evidence="7 8" key="1">
    <citation type="submission" date="2015-07" db="EMBL/GenBank/DDBJ databases">
        <title>Genome sequencing of Kibdelosporangium phytohabitans.</title>
        <authorList>
            <person name="Qin S."/>
            <person name="Xing K."/>
        </authorList>
    </citation>
    <scope>NUCLEOTIDE SEQUENCE [LARGE SCALE GENOMIC DNA]</scope>
    <source>
        <strain evidence="7 8">KLBMP1111</strain>
    </source>
</reference>
<dbReference type="Proteomes" id="UP000063699">
    <property type="component" value="Chromosome"/>
</dbReference>
<dbReference type="NCBIfam" id="TIGR00543">
    <property type="entry name" value="isochor_syn"/>
    <property type="match status" value="1"/>
</dbReference>
<organism evidence="7 8">
    <name type="scientific">Kibdelosporangium phytohabitans</name>
    <dbReference type="NCBI Taxonomy" id="860235"/>
    <lineage>
        <taxon>Bacteria</taxon>
        <taxon>Bacillati</taxon>
        <taxon>Actinomycetota</taxon>
        <taxon>Actinomycetes</taxon>
        <taxon>Pseudonocardiales</taxon>
        <taxon>Pseudonocardiaceae</taxon>
        <taxon>Kibdelosporangium</taxon>
    </lineage>
</organism>
<dbReference type="Gene3D" id="3.60.120.10">
    <property type="entry name" value="Anthranilate synthase"/>
    <property type="match status" value="1"/>
</dbReference>
<dbReference type="STRING" id="860235.AOZ06_03495"/>
<comment type="catalytic activity">
    <reaction evidence="1">
        <text>chorismate = isochorismate</text>
        <dbReference type="Rhea" id="RHEA:18985"/>
        <dbReference type="ChEBI" id="CHEBI:29748"/>
        <dbReference type="ChEBI" id="CHEBI:29780"/>
        <dbReference type="EC" id="5.4.4.2"/>
    </reaction>
</comment>
<accession>A0A0N9HSA6</accession>
<dbReference type="AlphaFoldDB" id="A0A0N9HSA6"/>
<evidence type="ECO:0000259" key="6">
    <source>
        <dbReference type="Pfam" id="PF00425"/>
    </source>
</evidence>
<evidence type="ECO:0000313" key="7">
    <source>
        <dbReference type="EMBL" id="ALG06106.1"/>
    </source>
</evidence>
<dbReference type="InterPro" id="IPR004561">
    <property type="entry name" value="IsoChor_synthase"/>
</dbReference>
<name>A0A0N9HSA6_9PSEU</name>
<dbReference type="KEGG" id="kphy:AOZ06_03495"/>
<evidence type="ECO:0000256" key="1">
    <source>
        <dbReference type="ARBA" id="ARBA00000799"/>
    </source>
</evidence>
<evidence type="ECO:0000256" key="4">
    <source>
        <dbReference type="ARBA" id="ARBA00023235"/>
    </source>
</evidence>
<keyword evidence="4" id="KW-0413">Isomerase</keyword>
<dbReference type="PANTHER" id="PTHR42839:SF2">
    <property type="entry name" value="ISOCHORISMATE SYNTHASE ENTC"/>
    <property type="match status" value="1"/>
</dbReference>
<evidence type="ECO:0000256" key="3">
    <source>
        <dbReference type="ARBA" id="ARBA00012824"/>
    </source>
</evidence>
<dbReference type="EMBL" id="CP012752">
    <property type="protein sequence ID" value="ALG06106.1"/>
    <property type="molecule type" value="Genomic_DNA"/>
</dbReference>
<keyword evidence="8" id="KW-1185">Reference proteome</keyword>
<feature type="domain" description="Chorismate-utilising enzyme C-terminal" evidence="6">
    <location>
        <begin position="103"/>
        <end position="358"/>
    </location>
</feature>
<proteinExistence type="inferred from homology"/>
<dbReference type="GO" id="GO:0009697">
    <property type="term" value="P:salicylic acid biosynthetic process"/>
    <property type="evidence" value="ECO:0007669"/>
    <property type="project" value="TreeGrafter"/>
</dbReference>